<gene>
    <name evidence="1" type="ORF">Tci_913470</name>
</gene>
<accession>A0A699W9N0</accession>
<reference evidence="1" key="1">
    <citation type="journal article" date="2019" name="Sci. Rep.">
        <title>Draft genome of Tanacetum cinerariifolium, the natural source of mosquito coil.</title>
        <authorList>
            <person name="Yamashiro T."/>
            <person name="Shiraishi A."/>
            <person name="Satake H."/>
            <person name="Nakayama K."/>
        </authorList>
    </citation>
    <scope>NUCLEOTIDE SEQUENCE</scope>
</reference>
<dbReference type="EMBL" id="BKCJ011553667">
    <property type="protein sequence ID" value="GFD41501.1"/>
    <property type="molecule type" value="Genomic_DNA"/>
</dbReference>
<sequence>MSPFQALYGRPPPSIPHYTLGSSQVASIDTTLMEHQRLISLLKETLKRTRQ</sequence>
<protein>
    <submittedName>
        <fullName evidence="1">Ty3/gypsy retrotransposon protein</fullName>
    </submittedName>
</protein>
<evidence type="ECO:0000313" key="1">
    <source>
        <dbReference type="EMBL" id="GFD41501.1"/>
    </source>
</evidence>
<comment type="caution">
    <text evidence="1">The sequence shown here is derived from an EMBL/GenBank/DDBJ whole genome shotgun (WGS) entry which is preliminary data.</text>
</comment>
<feature type="non-terminal residue" evidence="1">
    <location>
        <position position="51"/>
    </location>
</feature>
<organism evidence="1">
    <name type="scientific">Tanacetum cinerariifolium</name>
    <name type="common">Dalmatian daisy</name>
    <name type="synonym">Chrysanthemum cinerariifolium</name>
    <dbReference type="NCBI Taxonomy" id="118510"/>
    <lineage>
        <taxon>Eukaryota</taxon>
        <taxon>Viridiplantae</taxon>
        <taxon>Streptophyta</taxon>
        <taxon>Embryophyta</taxon>
        <taxon>Tracheophyta</taxon>
        <taxon>Spermatophyta</taxon>
        <taxon>Magnoliopsida</taxon>
        <taxon>eudicotyledons</taxon>
        <taxon>Gunneridae</taxon>
        <taxon>Pentapetalae</taxon>
        <taxon>asterids</taxon>
        <taxon>campanulids</taxon>
        <taxon>Asterales</taxon>
        <taxon>Asteraceae</taxon>
        <taxon>Asteroideae</taxon>
        <taxon>Anthemideae</taxon>
        <taxon>Anthemidinae</taxon>
        <taxon>Tanacetum</taxon>
    </lineage>
</organism>
<name>A0A699W9N0_TANCI</name>
<dbReference type="AlphaFoldDB" id="A0A699W9N0"/>
<proteinExistence type="predicted"/>